<feature type="transmembrane region" description="Helical" evidence="6">
    <location>
        <begin position="145"/>
        <end position="164"/>
    </location>
</feature>
<sequence length="403" mass="44404">DSFDLTPDESDSTRPASASSSSTSSVLGAQLTKKLHSFNQFFWQNLGLFLIILSQFFNSLMVVTTKLLVKDPEFADDPIHPAQILFVRMIITALGCYLYLRYVMKMDHVFGPPEIRIWLVARGVAGFFGVFSIYYSLMYLSVSDAVTITFLVPSVTGFLAWVCLREKWSLMEAGGGLISLVGVLLISRPSFIFGTHTGSGNDQVESSDPKERLIGTLVGLVGVVGASSVYIVIRKIRGKVHSLITVQYFAISCVFITLTALLVVPGLSFKLPRSAKQWALFFGLGISGFCMQFLLTEGIMREKASRASSMLYVQIIYSIFWEIVIWGHVPGFSSVCGIVIILGAAFVVIYYKPKESEESPKPAADLESGSVRLEDYPATTQSRGISPPSKRQNIRTSHPETVI</sequence>
<organism evidence="8 9">
    <name type="scientific">Wickerhamomyces pijperi</name>
    <name type="common">Yeast</name>
    <name type="synonym">Pichia pijperi</name>
    <dbReference type="NCBI Taxonomy" id="599730"/>
    <lineage>
        <taxon>Eukaryota</taxon>
        <taxon>Fungi</taxon>
        <taxon>Dikarya</taxon>
        <taxon>Ascomycota</taxon>
        <taxon>Saccharomycotina</taxon>
        <taxon>Saccharomycetes</taxon>
        <taxon>Phaffomycetales</taxon>
        <taxon>Wickerhamomycetaceae</taxon>
        <taxon>Wickerhamomyces</taxon>
    </lineage>
</organism>
<feature type="domain" description="EamA" evidence="7">
    <location>
        <begin position="46"/>
        <end position="187"/>
    </location>
</feature>
<feature type="compositionally biased region" description="Polar residues" evidence="5">
    <location>
        <begin position="378"/>
        <end position="396"/>
    </location>
</feature>
<dbReference type="Proteomes" id="UP000774326">
    <property type="component" value="Unassembled WGS sequence"/>
</dbReference>
<feature type="transmembrane region" description="Helical" evidence="6">
    <location>
        <begin position="307"/>
        <end position="326"/>
    </location>
</feature>
<feature type="transmembrane region" description="Helical" evidence="6">
    <location>
        <begin position="176"/>
        <end position="193"/>
    </location>
</feature>
<feature type="transmembrane region" description="Helical" evidence="6">
    <location>
        <begin position="41"/>
        <end position="63"/>
    </location>
</feature>
<feature type="domain" description="EamA" evidence="7">
    <location>
        <begin position="214"/>
        <end position="349"/>
    </location>
</feature>
<reference evidence="8" key="1">
    <citation type="journal article" date="2021" name="Open Biol.">
        <title>Shared evolutionary footprints suggest mitochondrial oxidative damage underlies multiple complex I losses in fungi.</title>
        <authorList>
            <person name="Schikora-Tamarit M.A."/>
            <person name="Marcet-Houben M."/>
            <person name="Nosek J."/>
            <person name="Gabaldon T."/>
        </authorList>
    </citation>
    <scope>NUCLEOTIDE SEQUENCE</scope>
    <source>
        <strain evidence="8">CBS2887</strain>
    </source>
</reference>
<feature type="transmembrane region" description="Helical" evidence="6">
    <location>
        <begin position="245"/>
        <end position="266"/>
    </location>
</feature>
<evidence type="ECO:0000256" key="4">
    <source>
        <dbReference type="ARBA" id="ARBA00023136"/>
    </source>
</evidence>
<protein>
    <recommendedName>
        <fullName evidence="7">EamA domain-containing protein</fullName>
    </recommendedName>
</protein>
<accession>A0A9P8TDA2</accession>
<dbReference type="PANTHER" id="PTHR22911">
    <property type="entry name" value="ACYL-MALONYL CONDENSING ENZYME-RELATED"/>
    <property type="match status" value="1"/>
</dbReference>
<evidence type="ECO:0000259" key="7">
    <source>
        <dbReference type="Pfam" id="PF00892"/>
    </source>
</evidence>
<name>A0A9P8TDA2_WICPI</name>
<dbReference type="InterPro" id="IPR037185">
    <property type="entry name" value="EmrE-like"/>
</dbReference>
<feature type="transmembrane region" description="Helical" evidence="6">
    <location>
        <begin position="115"/>
        <end position="139"/>
    </location>
</feature>
<evidence type="ECO:0000256" key="6">
    <source>
        <dbReference type="SAM" id="Phobius"/>
    </source>
</evidence>
<feature type="transmembrane region" description="Helical" evidence="6">
    <location>
        <begin position="278"/>
        <end position="295"/>
    </location>
</feature>
<dbReference type="SUPFAM" id="SSF103481">
    <property type="entry name" value="Multidrug resistance efflux transporter EmrE"/>
    <property type="match status" value="2"/>
</dbReference>
<comment type="caution">
    <text evidence="8">The sequence shown here is derived from an EMBL/GenBank/DDBJ whole genome shotgun (WGS) entry which is preliminary data.</text>
</comment>
<evidence type="ECO:0000313" key="8">
    <source>
        <dbReference type="EMBL" id="KAH3674300.1"/>
    </source>
</evidence>
<proteinExistence type="predicted"/>
<feature type="transmembrane region" description="Helical" evidence="6">
    <location>
        <begin position="332"/>
        <end position="351"/>
    </location>
</feature>
<feature type="non-terminal residue" evidence="8">
    <location>
        <position position="1"/>
    </location>
</feature>
<evidence type="ECO:0000313" key="9">
    <source>
        <dbReference type="Proteomes" id="UP000774326"/>
    </source>
</evidence>
<feature type="region of interest" description="Disordered" evidence="5">
    <location>
        <begin position="1"/>
        <end position="22"/>
    </location>
</feature>
<dbReference type="EMBL" id="JAEUBG010005535">
    <property type="protein sequence ID" value="KAH3674300.1"/>
    <property type="molecule type" value="Genomic_DNA"/>
</dbReference>
<feature type="transmembrane region" description="Helical" evidence="6">
    <location>
        <begin position="213"/>
        <end position="233"/>
    </location>
</feature>
<dbReference type="AlphaFoldDB" id="A0A9P8TDA2"/>
<dbReference type="InterPro" id="IPR000620">
    <property type="entry name" value="EamA_dom"/>
</dbReference>
<dbReference type="Pfam" id="PF00892">
    <property type="entry name" value="EamA"/>
    <property type="match status" value="2"/>
</dbReference>
<evidence type="ECO:0000256" key="1">
    <source>
        <dbReference type="ARBA" id="ARBA00004141"/>
    </source>
</evidence>
<feature type="compositionally biased region" description="Acidic residues" evidence="5">
    <location>
        <begin position="1"/>
        <end position="10"/>
    </location>
</feature>
<dbReference type="PANTHER" id="PTHR22911:SF6">
    <property type="entry name" value="SOLUTE CARRIER FAMILY 35 MEMBER G1"/>
    <property type="match status" value="1"/>
</dbReference>
<keyword evidence="9" id="KW-1185">Reference proteome</keyword>
<gene>
    <name evidence="8" type="ORF">WICPIJ_009579</name>
</gene>
<keyword evidence="4 6" id="KW-0472">Membrane</keyword>
<dbReference type="OrthoDB" id="306876at2759"/>
<keyword evidence="2 6" id="KW-0812">Transmembrane</keyword>
<keyword evidence="3 6" id="KW-1133">Transmembrane helix</keyword>
<dbReference type="GO" id="GO:0016020">
    <property type="term" value="C:membrane"/>
    <property type="evidence" value="ECO:0007669"/>
    <property type="project" value="UniProtKB-SubCell"/>
</dbReference>
<reference evidence="8" key="2">
    <citation type="submission" date="2021-01" db="EMBL/GenBank/DDBJ databases">
        <authorList>
            <person name="Schikora-Tamarit M.A."/>
        </authorList>
    </citation>
    <scope>NUCLEOTIDE SEQUENCE</scope>
    <source>
        <strain evidence="8">CBS2887</strain>
    </source>
</reference>
<feature type="region of interest" description="Disordered" evidence="5">
    <location>
        <begin position="377"/>
        <end position="403"/>
    </location>
</feature>
<evidence type="ECO:0000256" key="3">
    <source>
        <dbReference type="ARBA" id="ARBA00022989"/>
    </source>
</evidence>
<feature type="transmembrane region" description="Helical" evidence="6">
    <location>
        <begin position="83"/>
        <end position="103"/>
    </location>
</feature>
<comment type="subcellular location">
    <subcellularLocation>
        <location evidence="1">Membrane</location>
        <topology evidence="1">Multi-pass membrane protein</topology>
    </subcellularLocation>
</comment>
<evidence type="ECO:0000256" key="2">
    <source>
        <dbReference type="ARBA" id="ARBA00022692"/>
    </source>
</evidence>
<evidence type="ECO:0000256" key="5">
    <source>
        <dbReference type="SAM" id="MobiDB-lite"/>
    </source>
</evidence>
<feature type="compositionally biased region" description="Low complexity" evidence="5">
    <location>
        <begin position="13"/>
        <end position="22"/>
    </location>
</feature>